<name>A0A9D9N8C0_9FIRM</name>
<evidence type="ECO:0000256" key="1">
    <source>
        <dbReference type="SAM" id="SignalP"/>
    </source>
</evidence>
<dbReference type="SUPFAM" id="SSF49373">
    <property type="entry name" value="Invasin/intimin cell-adhesion fragments"/>
    <property type="match status" value="1"/>
</dbReference>
<dbReference type="PANTHER" id="PTHR45661:SF3">
    <property type="entry name" value="IG-LIKE DOMAIN-CONTAINING PROTEIN"/>
    <property type="match status" value="1"/>
</dbReference>
<reference evidence="3" key="2">
    <citation type="journal article" date="2021" name="PeerJ">
        <title>Extensive microbial diversity within the chicken gut microbiome revealed by metagenomics and culture.</title>
        <authorList>
            <person name="Gilroy R."/>
            <person name="Ravi A."/>
            <person name="Getino M."/>
            <person name="Pursley I."/>
            <person name="Horton D.L."/>
            <person name="Alikhan N.F."/>
            <person name="Baker D."/>
            <person name="Gharbi K."/>
            <person name="Hall N."/>
            <person name="Watson M."/>
            <person name="Adriaenssens E.M."/>
            <person name="Foster-Nyarko E."/>
            <person name="Jarju S."/>
            <person name="Secka A."/>
            <person name="Antonio M."/>
            <person name="Oren A."/>
            <person name="Chaudhuri R.R."/>
            <person name="La Ragione R."/>
            <person name="Hildebrand F."/>
            <person name="Pallen M.J."/>
        </authorList>
    </citation>
    <scope>NUCLEOTIDE SEQUENCE</scope>
    <source>
        <strain evidence="3">E3-2379</strain>
    </source>
</reference>
<comment type="caution">
    <text evidence="3">The sequence shown here is derived from an EMBL/GenBank/DDBJ whole genome shotgun (WGS) entry which is preliminary data.</text>
</comment>
<dbReference type="Proteomes" id="UP000823618">
    <property type="component" value="Unassembled WGS sequence"/>
</dbReference>
<protein>
    <submittedName>
        <fullName evidence="3">Leucine-rich repeat protein</fullName>
    </submittedName>
</protein>
<evidence type="ECO:0000259" key="2">
    <source>
        <dbReference type="SMART" id="SM00635"/>
    </source>
</evidence>
<dbReference type="Gene3D" id="2.60.40.1080">
    <property type="match status" value="1"/>
</dbReference>
<dbReference type="InterPro" id="IPR008964">
    <property type="entry name" value="Invasin/intimin_cell_adhesion"/>
</dbReference>
<dbReference type="InterPro" id="IPR032675">
    <property type="entry name" value="LRR_dom_sf"/>
</dbReference>
<proteinExistence type="predicted"/>
<feature type="domain" description="BIG2" evidence="2">
    <location>
        <begin position="371"/>
        <end position="443"/>
    </location>
</feature>
<dbReference type="SMART" id="SM00635">
    <property type="entry name" value="BID_2"/>
    <property type="match status" value="1"/>
</dbReference>
<dbReference type="EMBL" id="JADIML010000237">
    <property type="protein sequence ID" value="MBO8463969.1"/>
    <property type="molecule type" value="Genomic_DNA"/>
</dbReference>
<accession>A0A9D9N8C0</accession>
<sequence>MKKIKKILFLVILCFCAIHINQALANVSETKEEQVEQDFVIENGVLVKYNGTAEHVVIPNTVTTIGRAAFDSCRNLKTVVIPDSVIEVKTLAFHLCDSMISIQIPDSVKKIGDGAFELCRSLEEVKLPNQLKIVEKNLFYGCRNLKKVEVPDSVVLIEKYSFFGCDSLEILDIPKSVKRIDGNFTESPWFQEKQEENPLVIINGNVVNGEKCVGEVTIPKGVRRISSDAFKFNRNITAITIPNTVTAIGEGAFISCTYLTQIEIPNSVKHMGMNIFERCTRLKKVKLSEKLEVIPEGIFWDCKNLKQITLPKSVKKIKQLAFDNCDKLQDIVMSSNVKECASYSFMYPEGIVLHAPKGSYIEKLAKEEKVAFESLAINKKSISLKVNKTASLHVGTDTTFTTWKSSNSGVAKVSKTGKVTAKKKGTATITGTLYGKKYTCKVVVK</sequence>
<dbReference type="Pfam" id="PF13306">
    <property type="entry name" value="LRR_5"/>
    <property type="match status" value="2"/>
</dbReference>
<dbReference type="Pfam" id="PF02368">
    <property type="entry name" value="Big_2"/>
    <property type="match status" value="1"/>
</dbReference>
<dbReference type="InterPro" id="IPR003343">
    <property type="entry name" value="Big_2"/>
</dbReference>
<feature type="signal peptide" evidence="1">
    <location>
        <begin position="1"/>
        <end position="25"/>
    </location>
</feature>
<dbReference type="InterPro" id="IPR053139">
    <property type="entry name" value="Surface_bspA-like"/>
</dbReference>
<evidence type="ECO:0000313" key="4">
    <source>
        <dbReference type="Proteomes" id="UP000823618"/>
    </source>
</evidence>
<reference evidence="3" key="1">
    <citation type="submission" date="2020-10" db="EMBL/GenBank/DDBJ databases">
        <authorList>
            <person name="Gilroy R."/>
        </authorList>
    </citation>
    <scope>NUCLEOTIDE SEQUENCE</scope>
    <source>
        <strain evidence="3">E3-2379</strain>
    </source>
</reference>
<dbReference type="SUPFAM" id="SSF52058">
    <property type="entry name" value="L domain-like"/>
    <property type="match status" value="1"/>
</dbReference>
<organism evidence="3 4">
    <name type="scientific">Candidatus Scybalomonas excrementavium</name>
    <dbReference type="NCBI Taxonomy" id="2840943"/>
    <lineage>
        <taxon>Bacteria</taxon>
        <taxon>Bacillati</taxon>
        <taxon>Bacillota</taxon>
        <taxon>Clostridia</taxon>
        <taxon>Lachnospirales</taxon>
        <taxon>Lachnospiraceae</taxon>
        <taxon>Lachnospiraceae incertae sedis</taxon>
        <taxon>Candidatus Scybalomonas</taxon>
    </lineage>
</organism>
<gene>
    <name evidence="3" type="ORF">IAC13_08570</name>
</gene>
<evidence type="ECO:0000313" key="3">
    <source>
        <dbReference type="EMBL" id="MBO8463969.1"/>
    </source>
</evidence>
<feature type="chain" id="PRO_5038680551" evidence="1">
    <location>
        <begin position="26"/>
        <end position="445"/>
    </location>
</feature>
<dbReference type="InterPro" id="IPR026906">
    <property type="entry name" value="LRR_5"/>
</dbReference>
<dbReference type="AlphaFoldDB" id="A0A9D9N8C0"/>
<dbReference type="PANTHER" id="PTHR45661">
    <property type="entry name" value="SURFACE ANTIGEN"/>
    <property type="match status" value="1"/>
</dbReference>
<dbReference type="Gene3D" id="3.80.10.10">
    <property type="entry name" value="Ribonuclease Inhibitor"/>
    <property type="match status" value="2"/>
</dbReference>
<keyword evidence="1" id="KW-0732">Signal</keyword>